<keyword evidence="6" id="KW-1185">Reference proteome</keyword>
<feature type="compositionally biased region" description="Polar residues" evidence="3">
    <location>
        <begin position="1279"/>
        <end position="1299"/>
    </location>
</feature>
<accession>A0AA88HX31</accession>
<feature type="domain" description="CUB" evidence="4">
    <location>
        <begin position="932"/>
        <end position="1079"/>
    </location>
</feature>
<reference evidence="5" key="1">
    <citation type="submission" date="2023-07" db="EMBL/GenBank/DDBJ databases">
        <title>Chromosome-level genome assembly of Artemia franciscana.</title>
        <authorList>
            <person name="Jo E."/>
        </authorList>
    </citation>
    <scope>NUCLEOTIDE SEQUENCE</scope>
    <source>
        <tissue evidence="5">Whole body</tissue>
    </source>
</reference>
<evidence type="ECO:0000313" key="6">
    <source>
        <dbReference type="Proteomes" id="UP001187531"/>
    </source>
</evidence>
<feature type="compositionally biased region" description="Low complexity" evidence="3">
    <location>
        <begin position="1300"/>
        <end position="1309"/>
    </location>
</feature>
<evidence type="ECO:0000256" key="3">
    <source>
        <dbReference type="SAM" id="MobiDB-lite"/>
    </source>
</evidence>
<feature type="region of interest" description="Disordered" evidence="3">
    <location>
        <begin position="1279"/>
        <end position="1370"/>
    </location>
</feature>
<name>A0AA88HX31_ARTSF</name>
<evidence type="ECO:0000256" key="2">
    <source>
        <dbReference type="PROSITE-ProRule" id="PRU00059"/>
    </source>
</evidence>
<dbReference type="EMBL" id="JAVRJZ010000015">
    <property type="protein sequence ID" value="KAK2712547.1"/>
    <property type="molecule type" value="Genomic_DNA"/>
</dbReference>
<feature type="region of interest" description="Disordered" evidence="3">
    <location>
        <begin position="57"/>
        <end position="81"/>
    </location>
</feature>
<comment type="caution">
    <text evidence="2">Lacks conserved residue(s) required for the propagation of feature annotation.</text>
</comment>
<evidence type="ECO:0000256" key="1">
    <source>
        <dbReference type="ARBA" id="ARBA00023157"/>
    </source>
</evidence>
<organism evidence="5 6">
    <name type="scientific">Artemia franciscana</name>
    <name type="common">Brine shrimp</name>
    <name type="synonym">Artemia sanfranciscana</name>
    <dbReference type="NCBI Taxonomy" id="6661"/>
    <lineage>
        <taxon>Eukaryota</taxon>
        <taxon>Metazoa</taxon>
        <taxon>Ecdysozoa</taxon>
        <taxon>Arthropoda</taxon>
        <taxon>Crustacea</taxon>
        <taxon>Branchiopoda</taxon>
        <taxon>Anostraca</taxon>
        <taxon>Artemiidae</taxon>
        <taxon>Artemia</taxon>
    </lineage>
</organism>
<gene>
    <name evidence="5" type="ORF">QYM36_011286</name>
</gene>
<proteinExistence type="predicted"/>
<dbReference type="Proteomes" id="UP001187531">
    <property type="component" value="Unassembled WGS sequence"/>
</dbReference>
<keyword evidence="1" id="KW-1015">Disulfide bond</keyword>
<dbReference type="PANTHER" id="PTHR33236:SF12">
    <property type="entry name" value="CUB DOMAIN-CONTAINING PROTEIN-RELATED"/>
    <property type="match status" value="1"/>
</dbReference>
<comment type="caution">
    <text evidence="5">The sequence shown here is derived from an EMBL/GenBank/DDBJ whole genome shotgun (WGS) entry which is preliminary data.</text>
</comment>
<feature type="region of interest" description="Disordered" evidence="3">
    <location>
        <begin position="1165"/>
        <end position="1205"/>
    </location>
</feature>
<sequence>MATSVINDSLTDDFNKISQSLTSNRIGISRTGPLIQIVLNQAVDPPTEDFEDELEAYSKTNSGKPGTSEPEIRRTTNDLDLPNSPSLADFEITLPYDEKNFVTEIPRPMSFHSWYHDLLYSDKKKMTSRYSEDSIIDIPRIEKLENSGTNNVENKNSSVGMQDLFKNNSVNDSSKFKSNLKDWVNPKDYINTNSEEKISHTITKMLDTKRDLFKNIEVASIETASSDSKMLGSNKGPYNIFMAEDQEISKVTNTKTQDVTTSSASIDNFIVKNELEDTEDSVERTFMGDTTDVPFIENLSRGDPNFLEKYLDNDPSVNEDIENFTLNIDFSDFTPKTDAKSTANEITSPYASSPEGLLSNVISEYPSTNEEIESSTLNFELTDFVVKTDTTSLTDEVTLLPYVDPSKQFLTNSTFDFDKFYSVWIDKANEQFRSKLDNRNTNILTSRPPSFIMEQNKSSNFEEIDYKNVYDDVQSMTTLSAKPLSLYKENINFKNYPESTTPSEIIADHSRYVTATVRPNYYPPLMDYNIYPILSASYFSDELNSLAQTKETPNPSSLTSAINIPPKKLSIKKWSFDKANLFPNKFWKVSKFNFNLTNPKNTYGNVEANNILSVLDRQRTADNAMEASVSDFTMLENSVQMENKNSEIDAAKTVADKLLLSSENTSAVLPVADKEDEQTLSSLSKAEPVTLGLNISLANDFDNTFPYAITFPVGLVVPFQNPQSNPPVFTLPAVTQVPPATEAPVMPVVSPNPLPILTTVAPTTDDSPFLPPSTLEPVLPPFPATEEPGIPNQACCSSTRSAQAYFSNPRYPSSDVSSNSVCSVTVIPHSESICQLKVEFLVGRFLPPSKGVCQNQALSFSGTIWPLGIKVICGFNDGQHIYIHIDRSFPLSQRYVNFILRTSTSGQNYNMYLSIQQIDCSSSFDVQAPPGCLQYFTANFGSFSSFNFANGQYLSDTSYKICFYTPRNFCKIVCSSSNGHFMLEKFGSNELIPYTHSGVSSKYCVQDYLLIPSGSANGESPTQDRYCGGTLNPNHGVRSYQPIVAKLNGPIFTVEVKTGISSRFFAPAHTGFSVNYQLISSKCHSSGISEPCKASEATIPSHTVDYTITNPATNAPHSSVITAAPPIPTTTAIFTPNLAYGLPKPKPVYGAPINSYGAITHGPNLHEGHHLPLPSKGSYGVPQPPKQSYGVPQPPKQNYGVPQDAYSVPQSSYSALANGENQGKIDINELFNYFQQLQYWTNLFQNSPGSNNQNHGSQWLENNGNYDTAYNFPSNQYASKQKLSYGPPSNQYTNFGTPINSSSNETSSSYDAPMNSSSLSRGNDPLILPQFGPPSLAQPQFQGKYTALSPGLLPPDPIKHGDASEENEKLLRNEIRKKSIDIDSDYYDERR</sequence>
<dbReference type="PANTHER" id="PTHR33236">
    <property type="entry name" value="INTRAFLAGELLAR TRANSPORT PROTEIN 122 FAMILY PROTEIN-RELATED"/>
    <property type="match status" value="1"/>
</dbReference>
<dbReference type="Pfam" id="PF26080">
    <property type="entry name" value="CUB_animal"/>
    <property type="match status" value="1"/>
</dbReference>
<evidence type="ECO:0000259" key="4">
    <source>
        <dbReference type="PROSITE" id="PS01180"/>
    </source>
</evidence>
<feature type="compositionally biased region" description="Basic and acidic residues" evidence="3">
    <location>
        <begin position="1357"/>
        <end position="1370"/>
    </location>
</feature>
<dbReference type="InterPro" id="IPR000859">
    <property type="entry name" value="CUB_dom"/>
</dbReference>
<protein>
    <recommendedName>
        <fullName evidence="4">CUB domain-containing protein</fullName>
    </recommendedName>
</protein>
<evidence type="ECO:0000313" key="5">
    <source>
        <dbReference type="EMBL" id="KAK2712547.1"/>
    </source>
</evidence>
<dbReference type="PROSITE" id="PS01180">
    <property type="entry name" value="CUB"/>
    <property type="match status" value="1"/>
</dbReference>
<dbReference type="InterPro" id="IPR058698">
    <property type="entry name" value="CUB_metazoa"/>
</dbReference>